<evidence type="ECO:0000256" key="5">
    <source>
        <dbReference type="ARBA" id="ARBA00023157"/>
    </source>
</evidence>
<organism evidence="8 9">
    <name type="scientific">Pedobacter yulinensis</name>
    <dbReference type="NCBI Taxonomy" id="2126353"/>
    <lineage>
        <taxon>Bacteria</taxon>
        <taxon>Pseudomonadati</taxon>
        <taxon>Bacteroidota</taxon>
        <taxon>Sphingobacteriia</taxon>
        <taxon>Sphingobacteriales</taxon>
        <taxon>Sphingobacteriaceae</taxon>
        <taxon>Pedobacter</taxon>
    </lineage>
</organism>
<dbReference type="Proteomes" id="UP000240912">
    <property type="component" value="Unassembled WGS sequence"/>
</dbReference>
<dbReference type="RefSeq" id="WP_107215077.1">
    <property type="nucleotide sequence ID" value="NZ_KZ686269.1"/>
</dbReference>
<dbReference type="EMBL" id="PYLS01000005">
    <property type="protein sequence ID" value="PST82818.1"/>
    <property type="molecule type" value="Genomic_DNA"/>
</dbReference>
<accession>A0A2T3HK26</accession>
<proteinExistence type="predicted"/>
<protein>
    <submittedName>
        <fullName evidence="8">Oxidoreductase</fullName>
    </submittedName>
</protein>
<dbReference type="Gene3D" id="2.102.10.10">
    <property type="entry name" value="Rieske [2Fe-2S] iron-sulphur domain"/>
    <property type="match status" value="1"/>
</dbReference>
<dbReference type="Pfam" id="PF00355">
    <property type="entry name" value="Rieske"/>
    <property type="match status" value="1"/>
</dbReference>
<keyword evidence="5" id="KW-1015">Disulfide bond</keyword>
<dbReference type="GO" id="GO:0005737">
    <property type="term" value="C:cytoplasm"/>
    <property type="evidence" value="ECO:0007669"/>
    <property type="project" value="TreeGrafter"/>
</dbReference>
<keyword evidence="9" id="KW-1185">Reference proteome</keyword>
<comment type="caution">
    <text evidence="8">The sequence shown here is derived from an EMBL/GenBank/DDBJ whole genome shotgun (WGS) entry which is preliminary data.</text>
</comment>
<dbReference type="Pfam" id="PF01266">
    <property type="entry name" value="DAO"/>
    <property type="match status" value="1"/>
</dbReference>
<dbReference type="OrthoDB" id="9767869at2"/>
<evidence type="ECO:0000313" key="9">
    <source>
        <dbReference type="Proteomes" id="UP000240912"/>
    </source>
</evidence>
<dbReference type="Gene3D" id="3.50.50.60">
    <property type="entry name" value="FAD/NAD(P)-binding domain"/>
    <property type="match status" value="1"/>
</dbReference>
<keyword evidence="3" id="KW-0408">Iron</keyword>
<dbReference type="PRINTS" id="PR00162">
    <property type="entry name" value="RIESKE"/>
</dbReference>
<evidence type="ECO:0000256" key="1">
    <source>
        <dbReference type="ARBA" id="ARBA00022714"/>
    </source>
</evidence>
<evidence type="ECO:0000313" key="8">
    <source>
        <dbReference type="EMBL" id="PST82818.1"/>
    </source>
</evidence>
<dbReference type="GO" id="GO:0051537">
    <property type="term" value="F:2 iron, 2 sulfur cluster binding"/>
    <property type="evidence" value="ECO:0007669"/>
    <property type="project" value="UniProtKB-KW"/>
</dbReference>
<evidence type="ECO:0000259" key="7">
    <source>
        <dbReference type="PROSITE" id="PS51296"/>
    </source>
</evidence>
<reference evidence="8 9" key="1">
    <citation type="submission" date="2018-03" db="EMBL/GenBank/DDBJ databases">
        <authorList>
            <person name="Keele B.F."/>
        </authorList>
    </citation>
    <scope>NUCLEOTIDE SEQUENCE [LARGE SCALE GENOMIC DNA]</scope>
    <source>
        <strain evidence="8 9">YL28-9</strain>
    </source>
</reference>
<evidence type="ECO:0000256" key="6">
    <source>
        <dbReference type="SAM" id="MobiDB-lite"/>
    </source>
</evidence>
<feature type="region of interest" description="Disordered" evidence="6">
    <location>
        <begin position="1"/>
        <end position="20"/>
    </location>
</feature>
<dbReference type="SUPFAM" id="SSF50022">
    <property type="entry name" value="ISP domain"/>
    <property type="match status" value="1"/>
</dbReference>
<keyword evidence="4" id="KW-0411">Iron-sulfur</keyword>
<dbReference type="PANTHER" id="PTHR13847">
    <property type="entry name" value="SARCOSINE DEHYDROGENASE-RELATED"/>
    <property type="match status" value="1"/>
</dbReference>
<dbReference type="PROSITE" id="PS51296">
    <property type="entry name" value="RIESKE"/>
    <property type="match status" value="1"/>
</dbReference>
<keyword evidence="1" id="KW-0001">2Fe-2S</keyword>
<dbReference type="GO" id="GO:0016020">
    <property type="term" value="C:membrane"/>
    <property type="evidence" value="ECO:0007669"/>
    <property type="project" value="InterPro"/>
</dbReference>
<evidence type="ECO:0000256" key="4">
    <source>
        <dbReference type="ARBA" id="ARBA00023014"/>
    </source>
</evidence>
<dbReference type="InterPro" id="IPR005805">
    <property type="entry name" value="Rieske_Fe-S_prot_C"/>
</dbReference>
<feature type="domain" description="Rieske" evidence="7">
    <location>
        <begin position="426"/>
        <end position="513"/>
    </location>
</feature>
<dbReference type="InterPro" id="IPR036188">
    <property type="entry name" value="FAD/NAD-bd_sf"/>
</dbReference>
<keyword evidence="2" id="KW-0479">Metal-binding</keyword>
<evidence type="ECO:0000256" key="2">
    <source>
        <dbReference type="ARBA" id="ARBA00022723"/>
    </source>
</evidence>
<sequence length="513" mass="55721">MTDNTNSKTPRDGSRVSAWQTTGVPEVPAVSSIAGHYDVIVAGAGLSGMTTALLLQQQGKKCLVLEAASPGFGTTGGTTAHLNNFFDATYPEVESDFGEEAAALLARSGNEAMDQIKTLSARYGIDCDFEHKDAFLFSQDEQETKELDQMLAASQRAGVIVEEAAGNGTVIPFERAIRYENQAQFHPLKYLAGLVRAYQELGGELANGKLVTGTEVKDEKVLVSCGEETYGCSHFVYATHLPPGINQFSFKCAPYRSYVIGVTLTDGNYPEALIYDMKEPYHYLRTHEIDGQKYLIAGGEDHKTGHGDPEQSLATLRDYVAEHFRIGQIAFSWSSQYYVSVDGLPYIGAMPGSGDRIFTGTGFNGNGMIFGTLTGMIVSDLILGKQNPYAALFDPGRVKPVASFTEFVKEQADVAYHFIADRFRAEDLPELADLGVNEGKVVSYDGKKIAIYKDETGKVTALSPTCTHAGCIVDFNPLEKTWDCPCHGGRYDLQGRVITGPPQKALKQIGLDS</sequence>
<dbReference type="AlphaFoldDB" id="A0A2T3HK26"/>
<dbReference type="InterPro" id="IPR006076">
    <property type="entry name" value="FAD-dep_OxRdtase"/>
</dbReference>
<dbReference type="PANTHER" id="PTHR13847:SF281">
    <property type="entry name" value="FAD DEPENDENT OXIDOREDUCTASE DOMAIN-CONTAINING PROTEIN"/>
    <property type="match status" value="1"/>
</dbReference>
<evidence type="ECO:0000256" key="3">
    <source>
        <dbReference type="ARBA" id="ARBA00023004"/>
    </source>
</evidence>
<name>A0A2T3HK26_9SPHI</name>
<dbReference type="InterPro" id="IPR017941">
    <property type="entry name" value="Rieske_2Fe-2S"/>
</dbReference>
<gene>
    <name evidence="8" type="ORF">C7T94_09260</name>
</gene>
<dbReference type="InterPro" id="IPR036922">
    <property type="entry name" value="Rieske_2Fe-2S_sf"/>
</dbReference>
<dbReference type="GO" id="GO:0046872">
    <property type="term" value="F:metal ion binding"/>
    <property type="evidence" value="ECO:0007669"/>
    <property type="project" value="UniProtKB-KW"/>
</dbReference>
<dbReference type="Gene3D" id="3.30.9.10">
    <property type="entry name" value="D-Amino Acid Oxidase, subunit A, domain 2"/>
    <property type="match status" value="1"/>
</dbReference>
<dbReference type="SUPFAM" id="SSF51905">
    <property type="entry name" value="FAD/NAD(P)-binding domain"/>
    <property type="match status" value="1"/>
</dbReference>